<organism evidence="3 4">
    <name type="scientific">Affinibrenneria salicis</name>
    <dbReference type="NCBI Taxonomy" id="2590031"/>
    <lineage>
        <taxon>Bacteria</taxon>
        <taxon>Pseudomonadati</taxon>
        <taxon>Pseudomonadota</taxon>
        <taxon>Gammaproteobacteria</taxon>
        <taxon>Enterobacterales</taxon>
        <taxon>Pectobacteriaceae</taxon>
        <taxon>Affinibrenneria</taxon>
    </lineage>
</organism>
<evidence type="ECO:0000313" key="4">
    <source>
        <dbReference type="Proteomes" id="UP000335415"/>
    </source>
</evidence>
<protein>
    <submittedName>
        <fullName evidence="3">DUF1311 domain-containing protein</fullName>
    </submittedName>
</protein>
<keyword evidence="1" id="KW-0732">Signal</keyword>
<gene>
    <name evidence="3" type="ORF">FJU30_11630</name>
</gene>
<comment type="caution">
    <text evidence="3">The sequence shown here is derived from an EMBL/GenBank/DDBJ whole genome shotgun (WGS) entry which is preliminary data.</text>
</comment>
<dbReference type="Proteomes" id="UP000335415">
    <property type="component" value="Unassembled WGS sequence"/>
</dbReference>
<feature type="chain" id="PRO_5023818927" evidence="1">
    <location>
        <begin position="23"/>
        <end position="133"/>
    </location>
</feature>
<dbReference type="Pfam" id="PF07007">
    <property type="entry name" value="LprI"/>
    <property type="match status" value="1"/>
</dbReference>
<dbReference type="EMBL" id="VYKJ01000005">
    <property type="protein sequence ID" value="KAA8999933.1"/>
    <property type="molecule type" value="Genomic_DNA"/>
</dbReference>
<evidence type="ECO:0000313" key="3">
    <source>
        <dbReference type="EMBL" id="KAA8999933.1"/>
    </source>
</evidence>
<dbReference type="OrthoDB" id="7340239at2"/>
<evidence type="ECO:0000259" key="2">
    <source>
        <dbReference type="Pfam" id="PF07007"/>
    </source>
</evidence>
<reference evidence="3 4" key="1">
    <citation type="submission" date="2019-09" db="EMBL/GenBank/DDBJ databases">
        <authorList>
            <person name="Li Y."/>
        </authorList>
    </citation>
    <scope>NUCLEOTIDE SEQUENCE [LARGE SCALE GENOMIC DNA]</scope>
    <source>
        <strain evidence="3 4">L3-3HA</strain>
    </source>
</reference>
<keyword evidence="4" id="KW-1185">Reference proteome</keyword>
<accession>A0A5J5G0P7</accession>
<feature type="signal peptide" evidence="1">
    <location>
        <begin position="1"/>
        <end position="22"/>
    </location>
</feature>
<name>A0A5J5G0P7_9GAMM</name>
<dbReference type="Gene3D" id="1.20.1270.180">
    <property type="match status" value="1"/>
</dbReference>
<feature type="domain" description="Lysozyme inhibitor LprI-like N-terminal" evidence="2">
    <location>
        <begin position="29"/>
        <end position="127"/>
    </location>
</feature>
<dbReference type="AlphaFoldDB" id="A0A5J5G0P7"/>
<proteinExistence type="predicted"/>
<dbReference type="InterPro" id="IPR009739">
    <property type="entry name" value="LprI-like_N"/>
</dbReference>
<dbReference type="RefSeq" id="WP_150435134.1">
    <property type="nucleotide sequence ID" value="NZ_VYKJ01000005.1"/>
</dbReference>
<sequence>MKKRLLLALTLTALQMSSHAGAAANCSLATSDNEMSACATGNKNQAEQALNKEYAAAKQRIGQAYRNDQALGKQYLDTLLNAQRGWLKYRDGQCELEAFLAEEGSSANRALINDCVARLDNDRISQLKGMPYQ</sequence>
<evidence type="ECO:0000256" key="1">
    <source>
        <dbReference type="SAM" id="SignalP"/>
    </source>
</evidence>